<sequence>MNIVIFDLDNTLIPLDSDYEWNIFLKKKKLINKKNIKKNKNWYKKYLKGNLDCYKYLKFVFKILSKFDINFIKNIRNKFINNIIKININKSIIKLINNHKNNGDLILIITATNYFITKPISKVLNLFLIAAKPKINNKKIINKLINYPTYSFFKIINIKKFLFLKNKNFLNFKKSYFYSDSKNDIPLLSIVTNPIITNPNKKFRKYAIKKKWSIIYLF</sequence>
<dbReference type="KEGG" id="zin:ZICARI_134"/>
<reference evidence="1 2" key="1">
    <citation type="journal article" date="2010" name="Genome Biol. Evol.">
        <title>Functional convergence in reduced genomes of bacterial symbionts spanning 200 My of evolution.</title>
        <authorList>
            <person name="McCutcheon J.P."/>
            <person name="Moran N.A."/>
        </authorList>
    </citation>
    <scope>NUCLEOTIDE SEQUENCE [LARGE SCALE GENOMIC DNA]</scope>
    <source>
        <strain evidence="1 2">CARI</strain>
    </source>
</reference>
<keyword evidence="2" id="KW-1185">Reference proteome</keyword>
<dbReference type="SUPFAM" id="SSF56784">
    <property type="entry name" value="HAD-like"/>
    <property type="match status" value="1"/>
</dbReference>
<proteinExistence type="predicted"/>
<evidence type="ECO:0000313" key="2">
    <source>
        <dbReference type="Proteomes" id="UP000001303"/>
    </source>
</evidence>
<dbReference type="Pfam" id="PF12710">
    <property type="entry name" value="HAD"/>
    <property type="match status" value="1"/>
</dbReference>
<organism evidence="1 2">
    <name type="scientific">Zinderia insecticola (strain CARI)</name>
    <dbReference type="NCBI Taxonomy" id="871271"/>
    <lineage>
        <taxon>Bacteria</taxon>
        <taxon>Pseudomonadati</taxon>
        <taxon>Pseudomonadota</taxon>
        <taxon>Betaproteobacteria</taxon>
        <taxon>Burkholderiales</taxon>
        <taxon>Oxalobacteraceae</taxon>
        <taxon>Candidatus Zinderia</taxon>
    </lineage>
</organism>
<dbReference type="InterPro" id="IPR036412">
    <property type="entry name" value="HAD-like_sf"/>
</dbReference>
<protein>
    <submittedName>
        <fullName evidence="1">Putative HAD-superfamily subfamily IB hydrolase</fullName>
    </submittedName>
</protein>
<dbReference type="InterPro" id="IPR006385">
    <property type="entry name" value="HAD_hydro_SerB1"/>
</dbReference>
<keyword evidence="1" id="KW-0378">Hydrolase</keyword>
<dbReference type="Proteomes" id="UP000001303">
    <property type="component" value="Chromosome"/>
</dbReference>
<dbReference type="HOGENOM" id="CLU_052657_1_1_4"/>
<dbReference type="Gene3D" id="1.20.1440.100">
    <property type="entry name" value="SG protein - dephosphorylation function"/>
    <property type="match status" value="1"/>
</dbReference>
<dbReference type="EMBL" id="CP002161">
    <property type="protein sequence ID" value="ADM89743.1"/>
    <property type="molecule type" value="Genomic_DNA"/>
</dbReference>
<dbReference type="NCBIfam" id="TIGR01490">
    <property type="entry name" value="HAD-SF-IB-hyp1"/>
    <property type="match status" value="1"/>
</dbReference>
<dbReference type="Gene3D" id="3.40.50.1000">
    <property type="entry name" value="HAD superfamily/HAD-like"/>
    <property type="match status" value="1"/>
</dbReference>
<dbReference type="GO" id="GO:0016787">
    <property type="term" value="F:hydrolase activity"/>
    <property type="evidence" value="ECO:0007669"/>
    <property type="project" value="UniProtKB-KW"/>
</dbReference>
<dbReference type="InterPro" id="IPR023214">
    <property type="entry name" value="HAD_sf"/>
</dbReference>
<accession>E0TIW6</accession>
<gene>
    <name evidence="1" type="ordered locus">ZICARI_134</name>
</gene>
<reference key="2">
    <citation type="submission" date="2010-08" db="EMBL/GenBank/DDBJ databases">
        <title>Functional convergence in reduced genomes of bacterial symbionts spanning 200 million years of evolution.</title>
        <authorList>
            <person name="McCutcheon J.P."/>
            <person name="Moran N.A."/>
        </authorList>
    </citation>
    <scope>NUCLEOTIDE SEQUENCE</scope>
    <source>
        <strain>CARI</strain>
    </source>
</reference>
<dbReference type="AlphaFoldDB" id="E0TIW6"/>
<dbReference type="STRING" id="871271.ZICARI_134"/>
<dbReference type="NCBIfam" id="TIGR01488">
    <property type="entry name" value="HAD-SF-IB"/>
    <property type="match status" value="1"/>
</dbReference>
<evidence type="ECO:0000313" key="1">
    <source>
        <dbReference type="EMBL" id="ADM89743.1"/>
    </source>
</evidence>
<name>E0TIW6_ZINIC</name>